<name>A0A8H3L159_9GLOM</name>
<dbReference type="OrthoDB" id="2353497at2759"/>
<proteinExistence type="predicted"/>
<dbReference type="AlphaFoldDB" id="A0A8H3L159"/>
<organism evidence="1 2">
    <name type="scientific">Rhizophagus clarus</name>
    <dbReference type="NCBI Taxonomy" id="94130"/>
    <lineage>
        <taxon>Eukaryota</taxon>
        <taxon>Fungi</taxon>
        <taxon>Fungi incertae sedis</taxon>
        <taxon>Mucoromycota</taxon>
        <taxon>Glomeromycotina</taxon>
        <taxon>Glomeromycetes</taxon>
        <taxon>Glomerales</taxon>
        <taxon>Glomeraceae</taxon>
        <taxon>Rhizophagus</taxon>
    </lineage>
</organism>
<gene>
    <name evidence="1" type="ORF">RCL2_000440000</name>
</gene>
<reference evidence="1" key="1">
    <citation type="submission" date="2019-10" db="EMBL/GenBank/DDBJ databases">
        <title>Conservation and host-specific expression of non-tandemly repeated heterogenous ribosome RNA gene in arbuscular mycorrhizal fungi.</title>
        <authorList>
            <person name="Maeda T."/>
            <person name="Kobayashi Y."/>
            <person name="Nakagawa T."/>
            <person name="Ezawa T."/>
            <person name="Yamaguchi K."/>
            <person name="Bino T."/>
            <person name="Nishimoto Y."/>
            <person name="Shigenobu S."/>
            <person name="Kawaguchi M."/>
        </authorList>
    </citation>
    <scope>NUCLEOTIDE SEQUENCE</scope>
    <source>
        <strain evidence="1">HR1</strain>
    </source>
</reference>
<comment type="caution">
    <text evidence="1">The sequence shown here is derived from an EMBL/GenBank/DDBJ whole genome shotgun (WGS) entry which is preliminary data.</text>
</comment>
<evidence type="ECO:0000313" key="2">
    <source>
        <dbReference type="Proteomes" id="UP000615446"/>
    </source>
</evidence>
<evidence type="ECO:0000313" key="1">
    <source>
        <dbReference type="EMBL" id="GES77012.1"/>
    </source>
</evidence>
<dbReference type="EMBL" id="BLAL01000028">
    <property type="protein sequence ID" value="GES77012.1"/>
    <property type="molecule type" value="Genomic_DNA"/>
</dbReference>
<protein>
    <submittedName>
        <fullName evidence="1">Uncharacterized protein</fullName>
    </submittedName>
</protein>
<dbReference type="Proteomes" id="UP000615446">
    <property type="component" value="Unassembled WGS sequence"/>
</dbReference>
<sequence>MLRPILEKSDKLYFRIKGREMMFAARISFFIADMLEADDITATYKSARCKMPWYTCMVLREDLNKMDLECAIPRTHENMQQVIRNNQEKDYSVHSTENAFWKFSNLNIYEACVPDRIHHIDLGLFKYQFEFMQEILKDVRGLDLLKVFNDRLHQIPQFPGLKLVSKVKRKELTPSDRKLVYRLSQVILTLDTSLNTSSQESENDKFCKEWFSDVAVTPAEDQEQYSSAEGLWYRKVLLIFKFFRSSSKEPYELALVRWYDIFPEQPKLYGCLQLHYTKEYNAILIGSIYQEAHVIPR</sequence>
<accession>A0A8H3L159</accession>